<organism evidence="2 4">
    <name type="scientific">Roridomyces roridus</name>
    <dbReference type="NCBI Taxonomy" id="1738132"/>
    <lineage>
        <taxon>Eukaryota</taxon>
        <taxon>Fungi</taxon>
        <taxon>Dikarya</taxon>
        <taxon>Basidiomycota</taxon>
        <taxon>Agaricomycotina</taxon>
        <taxon>Agaricomycetes</taxon>
        <taxon>Agaricomycetidae</taxon>
        <taxon>Agaricales</taxon>
        <taxon>Marasmiineae</taxon>
        <taxon>Mycenaceae</taxon>
        <taxon>Roridomyces</taxon>
    </lineage>
</organism>
<proteinExistence type="predicted"/>
<dbReference type="EMBL" id="JARKIF010000032">
    <property type="protein sequence ID" value="KAJ7611833.1"/>
    <property type="molecule type" value="Genomic_DNA"/>
</dbReference>
<feature type="transmembrane region" description="Helical" evidence="1">
    <location>
        <begin position="20"/>
        <end position="45"/>
    </location>
</feature>
<reference evidence="2" key="1">
    <citation type="submission" date="2023-03" db="EMBL/GenBank/DDBJ databases">
        <title>Massive genome expansion in bonnet fungi (Mycena s.s.) driven by repeated elements and novel gene families across ecological guilds.</title>
        <authorList>
            <consortium name="Lawrence Berkeley National Laboratory"/>
            <person name="Harder C.B."/>
            <person name="Miyauchi S."/>
            <person name="Viragh M."/>
            <person name="Kuo A."/>
            <person name="Thoen E."/>
            <person name="Andreopoulos B."/>
            <person name="Lu D."/>
            <person name="Skrede I."/>
            <person name="Drula E."/>
            <person name="Henrissat B."/>
            <person name="Morin E."/>
            <person name="Kohler A."/>
            <person name="Barry K."/>
            <person name="LaButti K."/>
            <person name="Morin E."/>
            <person name="Salamov A."/>
            <person name="Lipzen A."/>
            <person name="Mereny Z."/>
            <person name="Hegedus B."/>
            <person name="Baldrian P."/>
            <person name="Stursova M."/>
            <person name="Weitz H."/>
            <person name="Taylor A."/>
            <person name="Grigoriev I.V."/>
            <person name="Nagy L.G."/>
            <person name="Martin F."/>
            <person name="Kauserud H."/>
        </authorList>
    </citation>
    <scope>NUCLEOTIDE SEQUENCE</scope>
    <source>
        <strain evidence="2">9284</strain>
    </source>
</reference>
<dbReference type="EMBL" id="JARKIF010000115">
    <property type="protein sequence ID" value="KAJ7604139.1"/>
    <property type="molecule type" value="Genomic_DNA"/>
</dbReference>
<keyword evidence="4" id="KW-1185">Reference proteome</keyword>
<keyword evidence="1" id="KW-1133">Transmembrane helix</keyword>
<keyword evidence="1" id="KW-0472">Membrane</keyword>
<evidence type="ECO:0000313" key="4">
    <source>
        <dbReference type="Proteomes" id="UP001221142"/>
    </source>
</evidence>
<comment type="caution">
    <text evidence="2">The sequence shown here is derived from an EMBL/GenBank/DDBJ whole genome shotgun (WGS) entry which is preliminary data.</text>
</comment>
<name>A0AAD7F831_9AGAR</name>
<feature type="transmembrane region" description="Helical" evidence="1">
    <location>
        <begin position="135"/>
        <end position="158"/>
    </location>
</feature>
<evidence type="ECO:0000313" key="3">
    <source>
        <dbReference type="EMBL" id="KAJ7611833.1"/>
    </source>
</evidence>
<feature type="transmembrane region" description="Helical" evidence="1">
    <location>
        <begin position="252"/>
        <end position="271"/>
    </location>
</feature>
<feature type="transmembrane region" description="Helical" evidence="1">
    <location>
        <begin position="102"/>
        <end position="123"/>
    </location>
</feature>
<gene>
    <name evidence="3" type="ORF">FB45DRAFT_317538</name>
    <name evidence="2" type="ORF">FB45DRAFT_64578</name>
</gene>
<accession>A0AAD7F831</accession>
<feature type="transmembrane region" description="Helical" evidence="1">
    <location>
        <begin position="219"/>
        <end position="240"/>
    </location>
</feature>
<dbReference type="AlphaFoldDB" id="A0AAD7F831"/>
<evidence type="ECO:0000313" key="2">
    <source>
        <dbReference type="EMBL" id="KAJ7604139.1"/>
    </source>
</evidence>
<keyword evidence="1" id="KW-0812">Transmembrane</keyword>
<sequence length="353" mass="39980">MLPRATGLDGGQIYVIKIWLLQILSAALTYGFFLCLGIMTIYTVIQRGLQGNKSRQALLALIMVMLIGATAHLVLYVLLFVFQLQLPGLEDDGRHDRRVQAILLVQTFIRRITYFLSDIIVAWRAWVIWPKSRVVHVVLVFCLVGTFGTSLTLAIWNYKSRFQHRHYQSLAQNFLGTFPLLLTNFVSTALISYKLCYYRQNIKVHLNRAGSSRKTKVEGVLILLMESGWLYLAFWVLLMVGDFGYFGPDFGFEWFQPNISGMYPTAIIFLVSRQMMMGEDLIETEILLSESFTARSAAERTVDQTRSHHGAAATIWFGRRSGTRTVNEGGGRDSIALSLRHPTSTASMKESDS</sequence>
<protein>
    <submittedName>
        <fullName evidence="2">Uncharacterized protein</fullName>
    </submittedName>
</protein>
<feature type="transmembrane region" description="Helical" evidence="1">
    <location>
        <begin position="178"/>
        <end position="198"/>
    </location>
</feature>
<feature type="transmembrane region" description="Helical" evidence="1">
    <location>
        <begin position="57"/>
        <end position="82"/>
    </location>
</feature>
<dbReference type="Proteomes" id="UP001221142">
    <property type="component" value="Unassembled WGS sequence"/>
</dbReference>
<evidence type="ECO:0000256" key="1">
    <source>
        <dbReference type="SAM" id="Phobius"/>
    </source>
</evidence>